<accession>A0A9P9E2N9</accession>
<proteinExistence type="predicted"/>
<reference evidence="2" key="1">
    <citation type="journal article" date="2021" name="Nat. Commun.">
        <title>Genetic determinants of endophytism in the Arabidopsis root mycobiome.</title>
        <authorList>
            <person name="Mesny F."/>
            <person name="Miyauchi S."/>
            <person name="Thiergart T."/>
            <person name="Pickel B."/>
            <person name="Atanasova L."/>
            <person name="Karlsson M."/>
            <person name="Huettel B."/>
            <person name="Barry K.W."/>
            <person name="Haridas S."/>
            <person name="Chen C."/>
            <person name="Bauer D."/>
            <person name="Andreopoulos W."/>
            <person name="Pangilinan J."/>
            <person name="LaButti K."/>
            <person name="Riley R."/>
            <person name="Lipzen A."/>
            <person name="Clum A."/>
            <person name="Drula E."/>
            <person name="Henrissat B."/>
            <person name="Kohler A."/>
            <person name="Grigoriev I.V."/>
            <person name="Martin F.M."/>
            <person name="Hacquard S."/>
        </authorList>
    </citation>
    <scope>NUCLEOTIDE SEQUENCE</scope>
    <source>
        <strain evidence="2">MPI-CAGE-AT-0147</strain>
    </source>
</reference>
<keyword evidence="1" id="KW-1133">Transmembrane helix</keyword>
<evidence type="ECO:0000313" key="2">
    <source>
        <dbReference type="EMBL" id="KAH7130845.1"/>
    </source>
</evidence>
<evidence type="ECO:0000256" key="1">
    <source>
        <dbReference type="SAM" id="Phobius"/>
    </source>
</evidence>
<keyword evidence="1" id="KW-0812">Transmembrane</keyword>
<feature type="transmembrane region" description="Helical" evidence="1">
    <location>
        <begin position="6"/>
        <end position="35"/>
    </location>
</feature>
<dbReference type="AlphaFoldDB" id="A0A9P9E2N9"/>
<comment type="caution">
    <text evidence="2">The sequence shown here is derived from an EMBL/GenBank/DDBJ whole genome shotgun (WGS) entry which is preliminary data.</text>
</comment>
<evidence type="ECO:0000313" key="3">
    <source>
        <dbReference type="Proteomes" id="UP000738349"/>
    </source>
</evidence>
<protein>
    <submittedName>
        <fullName evidence="2">Uncharacterized protein</fullName>
    </submittedName>
</protein>
<organism evidence="2 3">
    <name type="scientific">Dactylonectria macrodidyma</name>
    <dbReference type="NCBI Taxonomy" id="307937"/>
    <lineage>
        <taxon>Eukaryota</taxon>
        <taxon>Fungi</taxon>
        <taxon>Dikarya</taxon>
        <taxon>Ascomycota</taxon>
        <taxon>Pezizomycotina</taxon>
        <taxon>Sordariomycetes</taxon>
        <taxon>Hypocreomycetidae</taxon>
        <taxon>Hypocreales</taxon>
        <taxon>Nectriaceae</taxon>
        <taxon>Dactylonectria</taxon>
    </lineage>
</organism>
<dbReference type="OrthoDB" id="3034003at2759"/>
<gene>
    <name evidence="2" type="ORF">EDB81DRAFT_845509</name>
</gene>
<name>A0A9P9E2N9_9HYPO</name>
<keyword evidence="1" id="KW-0472">Membrane</keyword>
<dbReference type="EMBL" id="JAGMUV010000017">
    <property type="protein sequence ID" value="KAH7130845.1"/>
    <property type="molecule type" value="Genomic_DNA"/>
</dbReference>
<keyword evidence="3" id="KW-1185">Reference proteome</keyword>
<dbReference type="Proteomes" id="UP000738349">
    <property type="component" value="Unassembled WGS sequence"/>
</dbReference>
<sequence length="691" mass="77682">MVNLTIGQVVAIITFRTVVAIIARMWGLTLGTFILDGQLRDRKTVATWTVIAKHLQNSYWPLLLRSDVNKDRGSNEPKSEAVRADFAYVLDSSTFYAGTSTRDEKPFTQTYSLNSYGLSENCSFFGTINPTVPDILHDIYSSGTQYERTTISDYFDIEWRQTTTQYNRHLNNGTPIAAGIFRRLETIALTDDVRAVEGLVVDGKNGGIGFRNHTLPSGYLGGVTWTEDLLFWEPDVECVDTNTTMDFEVTTSSQTTSGLTISKLRLTNRGGFVNFNTTDPLDHQRNGVNKPDLRTRAYRAAWDTNAFSMLFMNISNAIDPRKKNKHFEWINSEIGKQFKIPTSMDDAKYFSLEFISDFGDHLAVPSIISDTDGLFENPYNITIDSFIAARDLCQGTLFDAPTKLSNTFVLCNLIRGVSQRVDDGPNIIFEDRSQWSSPLYACASAVKGTFFHNGTEATIDNLVVREIKDKEYATEDDMPLWGNFQNIWTIRAPSLYFLGTAMNGWIGRGLDPQFTHMNLPASIVPTGAFLTILSKMDNTPSTYDLTGQTTMNLWLWWLELSRSADSVSTIMKLMWTNFATSAVVGTKGVLDERNAQPNEAADISVIPLVHRSSLETLNYRLKQTSLGRVLTTLVDPQSSTFAMTAADWSKLNARKDMDLGLLFLYPLLSTVTGTLKYHSMEWYYGTWMTFV</sequence>